<reference evidence="1 2" key="1">
    <citation type="submission" date="2023-03" db="EMBL/GenBank/DDBJ databases">
        <authorList>
            <person name="Kaur S."/>
            <person name="Espinosa-Saiz D."/>
            <person name="Velazquez E."/>
            <person name="Menendez E."/>
            <person name="diCenzo G.C."/>
        </authorList>
    </citation>
    <scope>NUCLEOTIDE SEQUENCE [LARGE SCALE GENOMIC DNA]</scope>
    <source>
        <strain evidence="1 2">LMG 27395</strain>
    </source>
</reference>
<dbReference type="Proteomes" id="UP001235547">
    <property type="component" value="Chromosome 1"/>
</dbReference>
<sequence>MATVEEYKAAMNELAEATQAFRPVAQFLKSLNEATNYALNSFLEATFGMANQSGRRMGSHDSKYRIDMAKWPSSEEVSAAGTRLAKAFNDAHKIYNELSQEDREYLKSPPYQPELR</sequence>
<organism evidence="1 2">
    <name type="scientific">Sinorhizobium numidicum</name>
    <dbReference type="NCBI Taxonomy" id="680248"/>
    <lineage>
        <taxon>Bacteria</taxon>
        <taxon>Pseudomonadati</taxon>
        <taxon>Pseudomonadota</taxon>
        <taxon>Alphaproteobacteria</taxon>
        <taxon>Hyphomicrobiales</taxon>
        <taxon>Rhizobiaceae</taxon>
        <taxon>Sinorhizobium/Ensifer group</taxon>
        <taxon>Sinorhizobium</taxon>
    </lineage>
</organism>
<gene>
    <name evidence="1" type="ORF">PYH38_002345</name>
</gene>
<dbReference type="EMBL" id="CP120371">
    <property type="protein sequence ID" value="WEX83560.1"/>
    <property type="molecule type" value="Genomic_DNA"/>
</dbReference>
<protein>
    <submittedName>
        <fullName evidence="1">Uncharacterized protein</fullName>
    </submittedName>
</protein>
<proteinExistence type="predicted"/>
<accession>A0ABY8D1Y4</accession>
<keyword evidence="2" id="KW-1185">Reference proteome</keyword>
<name>A0ABY8D1Y4_9HYPH</name>
<dbReference type="RefSeq" id="WP_280734387.1">
    <property type="nucleotide sequence ID" value="NZ_CP120368.1"/>
</dbReference>
<evidence type="ECO:0000313" key="2">
    <source>
        <dbReference type="Proteomes" id="UP001235547"/>
    </source>
</evidence>
<evidence type="ECO:0000313" key="1">
    <source>
        <dbReference type="EMBL" id="WEX83560.1"/>
    </source>
</evidence>